<comment type="caution">
    <text evidence="3">The sequence shown here is derived from an EMBL/GenBank/DDBJ whole genome shotgun (WGS) entry which is preliminary data.</text>
</comment>
<dbReference type="HAMAP" id="MF_00528">
    <property type="entry name" value="Maf"/>
    <property type="match status" value="1"/>
</dbReference>
<gene>
    <name evidence="3" type="ORF">B1B_03697</name>
</gene>
<dbReference type="EMBL" id="AUZY01002286">
    <property type="protein sequence ID" value="EQD72548.1"/>
    <property type="molecule type" value="Genomic_DNA"/>
</dbReference>
<reference evidence="3" key="2">
    <citation type="journal article" date="2014" name="ISME J.">
        <title>Microbial stratification in low pH oxic and suboxic macroscopic growths along an acid mine drainage.</title>
        <authorList>
            <person name="Mendez-Garcia C."/>
            <person name="Mesa V."/>
            <person name="Sprenger R.R."/>
            <person name="Richter M."/>
            <person name="Diez M.S."/>
            <person name="Solano J."/>
            <person name="Bargiela R."/>
            <person name="Golyshina O.V."/>
            <person name="Manteca A."/>
            <person name="Ramos J.L."/>
            <person name="Gallego J.R."/>
            <person name="Llorente I."/>
            <person name="Martins Dos Santos V.A."/>
            <person name="Jensen O.N."/>
            <person name="Pelaez A.I."/>
            <person name="Sanchez J."/>
            <person name="Ferrer M."/>
        </authorList>
    </citation>
    <scope>NUCLEOTIDE SEQUENCE</scope>
</reference>
<sequence>MNPAPRLLLASRSPRRRELLVRLGCAFEVIDVEVPEQRHAGETPAEYVQRVAHDKAAAGWARVRGPQPTLVLGADTEVVLDDTVFGKPAHAAAALDMLQRLSGHEHEVLSALCLLGAGGARTALVRSTVRFAPLDAETLHAYVASGEPFGKAGAYAIQGYAESFVTRLAGSYSGVMGLPLHATASLLRAAGVAMGRRPPRRESEPPRAFRAALLHCA</sequence>
<evidence type="ECO:0000313" key="3">
    <source>
        <dbReference type="EMBL" id="EQD72548.1"/>
    </source>
</evidence>
<dbReference type="NCBIfam" id="TIGR00172">
    <property type="entry name" value="maf"/>
    <property type="match status" value="1"/>
</dbReference>
<name>T1BVD9_9ZZZZ</name>
<protein>
    <submittedName>
        <fullName evidence="3">Maf-like protein</fullName>
    </submittedName>
</protein>
<evidence type="ECO:0000256" key="2">
    <source>
        <dbReference type="ARBA" id="ARBA00022801"/>
    </source>
</evidence>
<dbReference type="CDD" id="cd00555">
    <property type="entry name" value="Maf"/>
    <property type="match status" value="1"/>
</dbReference>
<reference evidence="3" key="1">
    <citation type="submission" date="2013-08" db="EMBL/GenBank/DDBJ databases">
        <authorList>
            <person name="Mendez C."/>
            <person name="Richter M."/>
            <person name="Ferrer M."/>
            <person name="Sanchez J."/>
        </authorList>
    </citation>
    <scope>NUCLEOTIDE SEQUENCE</scope>
</reference>
<dbReference type="SUPFAM" id="SSF52972">
    <property type="entry name" value="ITPase-like"/>
    <property type="match status" value="1"/>
</dbReference>
<dbReference type="PANTHER" id="PTHR43213">
    <property type="entry name" value="BIFUNCTIONAL DTTP/UTP PYROPHOSPHATASE/METHYLTRANSFERASE PROTEIN-RELATED"/>
    <property type="match status" value="1"/>
</dbReference>
<dbReference type="Gene3D" id="3.90.950.10">
    <property type="match status" value="1"/>
</dbReference>
<dbReference type="AlphaFoldDB" id="T1BVD9"/>
<dbReference type="Pfam" id="PF02545">
    <property type="entry name" value="Maf"/>
    <property type="match status" value="1"/>
</dbReference>
<comment type="cofactor">
    <cofactor evidence="1">
        <name>a divalent metal cation</name>
        <dbReference type="ChEBI" id="CHEBI:60240"/>
    </cofactor>
</comment>
<dbReference type="PIRSF" id="PIRSF006305">
    <property type="entry name" value="Maf"/>
    <property type="match status" value="1"/>
</dbReference>
<accession>T1BVD9</accession>
<dbReference type="GO" id="GO:0047429">
    <property type="term" value="F:nucleoside triphosphate diphosphatase activity"/>
    <property type="evidence" value="ECO:0007669"/>
    <property type="project" value="InterPro"/>
</dbReference>
<dbReference type="InterPro" id="IPR029001">
    <property type="entry name" value="ITPase-like_fam"/>
</dbReference>
<dbReference type="PANTHER" id="PTHR43213:SF5">
    <property type="entry name" value="BIFUNCTIONAL DTTP_UTP PYROPHOSPHATASE_METHYLTRANSFERASE PROTEIN-RELATED"/>
    <property type="match status" value="1"/>
</dbReference>
<keyword evidence="2" id="KW-0378">Hydrolase</keyword>
<dbReference type="InterPro" id="IPR003697">
    <property type="entry name" value="Maf-like"/>
</dbReference>
<evidence type="ECO:0000256" key="1">
    <source>
        <dbReference type="ARBA" id="ARBA00001968"/>
    </source>
</evidence>
<proteinExistence type="inferred from homology"/>
<organism evidence="3">
    <name type="scientific">mine drainage metagenome</name>
    <dbReference type="NCBI Taxonomy" id="410659"/>
    <lineage>
        <taxon>unclassified sequences</taxon>
        <taxon>metagenomes</taxon>
        <taxon>ecological metagenomes</taxon>
    </lineage>
</organism>